<evidence type="ECO:0000313" key="3">
    <source>
        <dbReference type="EMBL" id="CAD9372719.1"/>
    </source>
</evidence>
<evidence type="ECO:0000259" key="1">
    <source>
        <dbReference type="PROSITE" id="PS50404"/>
    </source>
</evidence>
<dbReference type="Pfam" id="PF13417">
    <property type="entry name" value="GST_N_3"/>
    <property type="match status" value="1"/>
</dbReference>
<dbReference type="InterPro" id="IPR004045">
    <property type="entry name" value="Glutathione_S-Trfase_N"/>
</dbReference>
<gene>
    <name evidence="3" type="ORF">AAND1436_LOCUS5227</name>
</gene>
<feature type="domain" description="GST N-terminal" evidence="1">
    <location>
        <begin position="9"/>
        <end position="92"/>
    </location>
</feature>
<protein>
    <recommendedName>
        <fullName evidence="4">GST C-terminal domain-containing protein</fullName>
    </recommendedName>
</protein>
<dbReference type="InterPro" id="IPR044617">
    <property type="entry name" value="TCHQD"/>
</dbReference>
<dbReference type="PROSITE" id="PS50405">
    <property type="entry name" value="GST_CTER"/>
    <property type="match status" value="1"/>
</dbReference>
<evidence type="ECO:0008006" key="4">
    <source>
        <dbReference type="Google" id="ProtNLM"/>
    </source>
</evidence>
<organism evidence="3">
    <name type="scientific">Alexandrium andersonii</name>
    <dbReference type="NCBI Taxonomy" id="327968"/>
    <lineage>
        <taxon>Eukaryota</taxon>
        <taxon>Sar</taxon>
        <taxon>Alveolata</taxon>
        <taxon>Dinophyceae</taxon>
        <taxon>Gonyaulacales</taxon>
        <taxon>Pyrocystaceae</taxon>
        <taxon>Alexandrium</taxon>
    </lineage>
</organism>
<dbReference type="PROSITE" id="PS50404">
    <property type="entry name" value="GST_NTER"/>
    <property type="match status" value="1"/>
</dbReference>
<dbReference type="InterPro" id="IPR010987">
    <property type="entry name" value="Glutathione-S-Trfase_C-like"/>
</dbReference>
<dbReference type="Pfam" id="PF00043">
    <property type="entry name" value="GST_C"/>
    <property type="match status" value="1"/>
</dbReference>
<dbReference type="CDD" id="cd00299">
    <property type="entry name" value="GST_C_family"/>
    <property type="match status" value="1"/>
</dbReference>
<sequence>MRKVAKRVEKPVLYQFVGSFNSGKATFAAQLSSRRSEFDIRFTLHMRDNYTLEYARLNPDTMAVPTMEIDDCVCTDSYDMIMYLLDNYPGAGDQEVVKSGKRAEMLKFVDAVKEWDEYMFTYGHMGESSSDTANGIRLVYLRRSLRQVLDEKPEDEAFLTDAYVKKIAGVTNMKRAQVEGEQKQKDLAENIAHLHRVLALGSELLARSGGDGFLFGKELTTADVFFLPIFRIFFVALPTFFDEVWQKHPTLRGYWERALAHPDVEAGLMHYVRKPAMIGAMFGAGVPRLILSWKLGCVNAPELPEGIERRIEEEAEKAWLARS</sequence>
<name>A0A7S2APA9_9DINO</name>
<dbReference type="Gene3D" id="1.20.1050.10">
    <property type="match status" value="1"/>
</dbReference>
<dbReference type="InterPro" id="IPR004046">
    <property type="entry name" value="GST_C"/>
</dbReference>
<dbReference type="EMBL" id="HBGQ01010700">
    <property type="protein sequence ID" value="CAD9372719.1"/>
    <property type="molecule type" value="Transcribed_RNA"/>
</dbReference>
<evidence type="ECO:0000259" key="2">
    <source>
        <dbReference type="PROSITE" id="PS50405"/>
    </source>
</evidence>
<dbReference type="GO" id="GO:0004364">
    <property type="term" value="F:glutathione transferase activity"/>
    <property type="evidence" value="ECO:0007669"/>
    <property type="project" value="InterPro"/>
</dbReference>
<feature type="domain" description="GST C-terminal" evidence="2">
    <location>
        <begin position="153"/>
        <end position="276"/>
    </location>
</feature>
<dbReference type="InterPro" id="IPR036282">
    <property type="entry name" value="Glutathione-S-Trfase_C_sf"/>
</dbReference>
<dbReference type="PANTHER" id="PTHR45374:SF1">
    <property type="entry name" value="GLUTATHIONE S-TRANSFERASE TCHQD"/>
    <property type="match status" value="1"/>
</dbReference>
<dbReference type="SUPFAM" id="SSF47616">
    <property type="entry name" value="GST C-terminal domain-like"/>
    <property type="match status" value="1"/>
</dbReference>
<proteinExistence type="predicted"/>
<dbReference type="Gene3D" id="3.40.30.10">
    <property type="entry name" value="Glutaredoxin"/>
    <property type="match status" value="1"/>
</dbReference>
<accession>A0A7S2APA9</accession>
<reference evidence="3" key="1">
    <citation type="submission" date="2021-01" db="EMBL/GenBank/DDBJ databases">
        <authorList>
            <person name="Corre E."/>
            <person name="Pelletier E."/>
            <person name="Niang G."/>
            <person name="Scheremetjew M."/>
            <person name="Finn R."/>
            <person name="Kale V."/>
            <person name="Holt S."/>
            <person name="Cochrane G."/>
            <person name="Meng A."/>
            <person name="Brown T."/>
            <person name="Cohen L."/>
        </authorList>
    </citation>
    <scope>NUCLEOTIDE SEQUENCE</scope>
    <source>
        <strain evidence="3">CCMP2222</strain>
    </source>
</reference>
<dbReference type="AlphaFoldDB" id="A0A7S2APA9"/>
<dbReference type="SUPFAM" id="SSF52833">
    <property type="entry name" value="Thioredoxin-like"/>
    <property type="match status" value="1"/>
</dbReference>
<dbReference type="InterPro" id="IPR036249">
    <property type="entry name" value="Thioredoxin-like_sf"/>
</dbReference>
<dbReference type="PANTHER" id="PTHR45374">
    <property type="entry name" value="GLUTATHIONE S-TRANSFERASE TCHQD"/>
    <property type="match status" value="1"/>
</dbReference>
<dbReference type="CDD" id="cd00570">
    <property type="entry name" value="GST_N_family"/>
    <property type="match status" value="1"/>
</dbReference>